<protein>
    <submittedName>
        <fullName evidence="1">Uncharacterized protein</fullName>
    </submittedName>
</protein>
<keyword evidence="2" id="KW-1185">Reference proteome</keyword>
<proteinExistence type="predicted"/>
<dbReference type="AlphaFoldDB" id="A0A4Y2ULV1"/>
<reference evidence="1 2" key="1">
    <citation type="journal article" date="2019" name="Sci. Rep.">
        <title>Orb-weaving spider Araneus ventricosus genome elucidates the spidroin gene catalogue.</title>
        <authorList>
            <person name="Kono N."/>
            <person name="Nakamura H."/>
            <person name="Ohtoshi R."/>
            <person name="Moran D.A.P."/>
            <person name="Shinohara A."/>
            <person name="Yoshida Y."/>
            <person name="Fujiwara M."/>
            <person name="Mori M."/>
            <person name="Tomita M."/>
            <person name="Arakawa K."/>
        </authorList>
    </citation>
    <scope>NUCLEOTIDE SEQUENCE [LARGE SCALE GENOMIC DNA]</scope>
</reference>
<sequence length="146" mass="16595">MAEKPKVIDLSLEIEVNNGDTCTRNIDIKENEKKQNFERSTFKVTESEGFDSEESKQSIFLAGMSSTLLAAMEKPKKVVFSRKLEMNYGDDLTKINDKIETEKNRDLQNEQSNTPKDVVLHSALALKVLNREGENEQSNLPKDMVL</sequence>
<name>A0A4Y2ULV1_ARAVE</name>
<comment type="caution">
    <text evidence="1">The sequence shown here is derived from an EMBL/GenBank/DDBJ whole genome shotgun (WGS) entry which is preliminary data.</text>
</comment>
<feature type="non-terminal residue" evidence="1">
    <location>
        <position position="146"/>
    </location>
</feature>
<dbReference type="Proteomes" id="UP000499080">
    <property type="component" value="Unassembled WGS sequence"/>
</dbReference>
<evidence type="ECO:0000313" key="2">
    <source>
        <dbReference type="Proteomes" id="UP000499080"/>
    </source>
</evidence>
<gene>
    <name evidence="1" type="ORF">AVEN_70030_1</name>
</gene>
<accession>A0A4Y2ULV1</accession>
<evidence type="ECO:0000313" key="1">
    <source>
        <dbReference type="EMBL" id="GBO13623.1"/>
    </source>
</evidence>
<organism evidence="1 2">
    <name type="scientific">Araneus ventricosus</name>
    <name type="common">Orbweaver spider</name>
    <name type="synonym">Epeira ventricosa</name>
    <dbReference type="NCBI Taxonomy" id="182803"/>
    <lineage>
        <taxon>Eukaryota</taxon>
        <taxon>Metazoa</taxon>
        <taxon>Ecdysozoa</taxon>
        <taxon>Arthropoda</taxon>
        <taxon>Chelicerata</taxon>
        <taxon>Arachnida</taxon>
        <taxon>Araneae</taxon>
        <taxon>Araneomorphae</taxon>
        <taxon>Entelegynae</taxon>
        <taxon>Araneoidea</taxon>
        <taxon>Araneidae</taxon>
        <taxon>Araneus</taxon>
    </lineage>
</organism>
<dbReference type="EMBL" id="BGPR01037899">
    <property type="protein sequence ID" value="GBO13623.1"/>
    <property type="molecule type" value="Genomic_DNA"/>
</dbReference>